<dbReference type="Proteomes" id="UP001500957">
    <property type="component" value="Unassembled WGS sequence"/>
</dbReference>
<sequence>MPDFTGRTAIVTGGGRGIGEAICRALAAGGASVHVVDRDAEPAEKVAAEIGGTPVVLDVSDFAAVEEKLSGVGADILVNNAGFDEHCWFTEATPEYWRRLVSVNLEGVFACTHAVLRGMQERRYGRIVNVASEAGRIGSKGNAVYAATKGGVIVFSKSIALENARFAITSNTILPGPIDTPLLDQVRAHPKGDEMIAAMKRLTPLGRLGDPREVADAVAFLCSEEAAYITGETLGVSGGMGIGAG</sequence>
<dbReference type="EMBL" id="BAAAHE010000005">
    <property type="protein sequence ID" value="GAA0605796.1"/>
    <property type="molecule type" value="Genomic_DNA"/>
</dbReference>
<proteinExistence type="inferred from homology"/>
<evidence type="ECO:0000313" key="3">
    <source>
        <dbReference type="Proteomes" id="UP001500957"/>
    </source>
</evidence>
<gene>
    <name evidence="2" type="ORF">GCM10009547_04620</name>
</gene>
<evidence type="ECO:0000256" key="1">
    <source>
        <dbReference type="ARBA" id="ARBA00006484"/>
    </source>
</evidence>
<evidence type="ECO:0000313" key="2">
    <source>
        <dbReference type="EMBL" id="GAA0605796.1"/>
    </source>
</evidence>
<accession>A0ABP3R940</accession>
<dbReference type="PANTHER" id="PTHR42879:SF2">
    <property type="entry name" value="3-OXOACYL-[ACYL-CARRIER-PROTEIN] REDUCTASE FABG"/>
    <property type="match status" value="1"/>
</dbReference>
<comment type="caution">
    <text evidence="2">The sequence shown here is derived from an EMBL/GenBank/DDBJ whole genome shotgun (WGS) entry which is preliminary data.</text>
</comment>
<protein>
    <submittedName>
        <fullName evidence="2">SDR family NAD(P)-dependent oxidoreductase</fullName>
    </submittedName>
</protein>
<dbReference type="Pfam" id="PF13561">
    <property type="entry name" value="adh_short_C2"/>
    <property type="match status" value="1"/>
</dbReference>
<organism evidence="2 3">
    <name type="scientific">Sporichthya brevicatena</name>
    <dbReference type="NCBI Taxonomy" id="171442"/>
    <lineage>
        <taxon>Bacteria</taxon>
        <taxon>Bacillati</taxon>
        <taxon>Actinomycetota</taxon>
        <taxon>Actinomycetes</taxon>
        <taxon>Sporichthyales</taxon>
        <taxon>Sporichthyaceae</taxon>
        <taxon>Sporichthya</taxon>
    </lineage>
</organism>
<keyword evidence="3" id="KW-1185">Reference proteome</keyword>
<dbReference type="InterPro" id="IPR020904">
    <property type="entry name" value="Sc_DH/Rdtase_CS"/>
</dbReference>
<name>A0ABP3R940_9ACTN</name>
<comment type="similarity">
    <text evidence="1">Belongs to the short-chain dehydrogenases/reductases (SDR) family.</text>
</comment>
<reference evidence="3" key="1">
    <citation type="journal article" date="2019" name="Int. J. Syst. Evol. Microbiol.">
        <title>The Global Catalogue of Microorganisms (GCM) 10K type strain sequencing project: providing services to taxonomists for standard genome sequencing and annotation.</title>
        <authorList>
            <consortium name="The Broad Institute Genomics Platform"/>
            <consortium name="The Broad Institute Genome Sequencing Center for Infectious Disease"/>
            <person name="Wu L."/>
            <person name="Ma J."/>
        </authorList>
    </citation>
    <scope>NUCLEOTIDE SEQUENCE [LARGE SCALE GENOMIC DNA]</scope>
    <source>
        <strain evidence="3">JCM 10671</strain>
    </source>
</reference>
<dbReference type="Gene3D" id="3.40.50.720">
    <property type="entry name" value="NAD(P)-binding Rossmann-like Domain"/>
    <property type="match status" value="1"/>
</dbReference>
<dbReference type="PROSITE" id="PS00061">
    <property type="entry name" value="ADH_SHORT"/>
    <property type="match status" value="1"/>
</dbReference>
<dbReference type="InterPro" id="IPR050259">
    <property type="entry name" value="SDR"/>
</dbReference>
<dbReference type="RefSeq" id="WP_344601161.1">
    <property type="nucleotide sequence ID" value="NZ_BAAAHE010000005.1"/>
</dbReference>
<dbReference type="InterPro" id="IPR002347">
    <property type="entry name" value="SDR_fam"/>
</dbReference>
<dbReference type="SUPFAM" id="SSF51735">
    <property type="entry name" value="NAD(P)-binding Rossmann-fold domains"/>
    <property type="match status" value="1"/>
</dbReference>
<dbReference type="InterPro" id="IPR036291">
    <property type="entry name" value="NAD(P)-bd_dom_sf"/>
</dbReference>
<dbReference type="PANTHER" id="PTHR42879">
    <property type="entry name" value="3-OXOACYL-(ACYL-CARRIER-PROTEIN) REDUCTASE"/>
    <property type="match status" value="1"/>
</dbReference>
<dbReference type="PRINTS" id="PR00080">
    <property type="entry name" value="SDRFAMILY"/>
</dbReference>
<dbReference type="PRINTS" id="PR00081">
    <property type="entry name" value="GDHRDH"/>
</dbReference>